<dbReference type="Proteomes" id="UP000588068">
    <property type="component" value="Unassembled WGS sequence"/>
</dbReference>
<name>A0A841HMN1_9GAMM</name>
<proteinExistence type="predicted"/>
<organism evidence="2 3">
    <name type="scientific">Povalibacter uvarum</name>
    <dbReference type="NCBI Taxonomy" id="732238"/>
    <lineage>
        <taxon>Bacteria</taxon>
        <taxon>Pseudomonadati</taxon>
        <taxon>Pseudomonadota</taxon>
        <taxon>Gammaproteobacteria</taxon>
        <taxon>Steroidobacterales</taxon>
        <taxon>Steroidobacteraceae</taxon>
        <taxon>Povalibacter</taxon>
    </lineage>
</organism>
<protein>
    <submittedName>
        <fullName evidence="2">Uncharacterized protein</fullName>
    </submittedName>
</protein>
<evidence type="ECO:0000313" key="2">
    <source>
        <dbReference type="EMBL" id="MBB6093864.1"/>
    </source>
</evidence>
<evidence type="ECO:0000256" key="1">
    <source>
        <dbReference type="SAM" id="MobiDB-lite"/>
    </source>
</evidence>
<accession>A0A841HMN1</accession>
<feature type="compositionally biased region" description="Polar residues" evidence="1">
    <location>
        <begin position="1"/>
        <end position="15"/>
    </location>
</feature>
<keyword evidence="3" id="KW-1185">Reference proteome</keyword>
<reference evidence="2 3" key="1">
    <citation type="submission" date="2020-08" db="EMBL/GenBank/DDBJ databases">
        <title>Genomic Encyclopedia of Type Strains, Phase IV (KMG-IV): sequencing the most valuable type-strain genomes for metagenomic binning, comparative biology and taxonomic classification.</title>
        <authorList>
            <person name="Goeker M."/>
        </authorList>
    </citation>
    <scope>NUCLEOTIDE SEQUENCE [LARGE SCALE GENOMIC DNA]</scope>
    <source>
        <strain evidence="2 3">DSM 26723</strain>
    </source>
</reference>
<comment type="caution">
    <text evidence="2">The sequence shown here is derived from an EMBL/GenBank/DDBJ whole genome shotgun (WGS) entry which is preliminary data.</text>
</comment>
<sequence>MQRNLHQGDLNQGTPTGHLRTYDVNTATTLPPFGTQYRLLAEIGPPIVLTDNPNGVYTTDHPAAMALTLDGRAIIICGVGGCVVQPTPP</sequence>
<dbReference type="AlphaFoldDB" id="A0A841HMN1"/>
<dbReference type="RefSeq" id="WP_184332627.1">
    <property type="nucleotide sequence ID" value="NZ_JACHHZ010000003.1"/>
</dbReference>
<dbReference type="EMBL" id="JACHHZ010000003">
    <property type="protein sequence ID" value="MBB6093864.1"/>
    <property type="molecule type" value="Genomic_DNA"/>
</dbReference>
<evidence type="ECO:0000313" key="3">
    <source>
        <dbReference type="Proteomes" id="UP000588068"/>
    </source>
</evidence>
<feature type="region of interest" description="Disordered" evidence="1">
    <location>
        <begin position="1"/>
        <end position="20"/>
    </location>
</feature>
<gene>
    <name evidence="2" type="ORF">HNQ60_002745</name>
</gene>